<keyword evidence="2" id="KW-1185">Reference proteome</keyword>
<protein>
    <recommendedName>
        <fullName evidence="3">GAF domain-containing protein</fullName>
    </recommendedName>
</protein>
<dbReference type="AlphaFoldDB" id="A0A0R1VNN6"/>
<gene>
    <name evidence="1" type="ORF">FD41_GL000397</name>
</gene>
<evidence type="ECO:0008006" key="3">
    <source>
        <dbReference type="Google" id="ProtNLM"/>
    </source>
</evidence>
<dbReference type="PATRIC" id="fig|1423743.5.peg.411"/>
<accession>A0A0R1VNN6</accession>
<dbReference type="Proteomes" id="UP000051966">
    <property type="component" value="Unassembled WGS sequence"/>
</dbReference>
<dbReference type="Gene3D" id="3.30.450.40">
    <property type="match status" value="1"/>
</dbReference>
<dbReference type="InterPro" id="IPR029016">
    <property type="entry name" value="GAF-like_dom_sf"/>
</dbReference>
<sequence>MYRNELFELVAVALQSQTAARQIKWRYAAGNQNEKFRKIVLRSGMGIAGLVIRTGKPFWCDRLNVYQLRDAMYTPIAKCESLTGAAAVPIMSPATRLVDGVLLAGFRNGQPVSNKTVQALSQYLLP</sequence>
<evidence type="ECO:0000313" key="1">
    <source>
        <dbReference type="EMBL" id="KRM07440.1"/>
    </source>
</evidence>
<comment type="caution">
    <text evidence="1">The sequence shown here is derived from an EMBL/GenBank/DDBJ whole genome shotgun (WGS) entry which is preliminary data.</text>
</comment>
<reference evidence="1 2" key="1">
    <citation type="journal article" date="2015" name="Genome Announc.">
        <title>Expanding the biotechnology potential of lactobacilli through comparative genomics of 213 strains and associated genera.</title>
        <authorList>
            <person name="Sun Z."/>
            <person name="Harris H.M."/>
            <person name="McCann A."/>
            <person name="Guo C."/>
            <person name="Argimon S."/>
            <person name="Zhang W."/>
            <person name="Yang X."/>
            <person name="Jeffery I.B."/>
            <person name="Cooney J.C."/>
            <person name="Kagawa T.F."/>
            <person name="Liu W."/>
            <person name="Song Y."/>
            <person name="Salvetti E."/>
            <person name="Wrobel A."/>
            <person name="Rasinkangas P."/>
            <person name="Parkhill J."/>
            <person name="Rea M.C."/>
            <person name="O'Sullivan O."/>
            <person name="Ritari J."/>
            <person name="Douillard F.P."/>
            <person name="Paul Ross R."/>
            <person name="Yang R."/>
            <person name="Briner A.E."/>
            <person name="Felis G.E."/>
            <person name="de Vos W.M."/>
            <person name="Barrangou R."/>
            <person name="Klaenhammer T.R."/>
            <person name="Caufield P.W."/>
            <person name="Cui Y."/>
            <person name="Zhang H."/>
            <person name="O'Toole P.W."/>
        </authorList>
    </citation>
    <scope>NUCLEOTIDE SEQUENCE [LARGE SCALE GENOMIC DNA]</scope>
    <source>
        <strain evidence="1 2">DSM 18382</strain>
    </source>
</reference>
<evidence type="ECO:0000313" key="2">
    <source>
        <dbReference type="Proteomes" id="UP000051966"/>
    </source>
</evidence>
<proteinExistence type="predicted"/>
<name>A0A0R1VNN6_9LACO</name>
<organism evidence="1 2">
    <name type="scientific">Lentilactobacillus farraginis DSM 18382 = JCM 14108</name>
    <dbReference type="NCBI Taxonomy" id="1423743"/>
    <lineage>
        <taxon>Bacteria</taxon>
        <taxon>Bacillati</taxon>
        <taxon>Bacillota</taxon>
        <taxon>Bacilli</taxon>
        <taxon>Lactobacillales</taxon>
        <taxon>Lactobacillaceae</taxon>
        <taxon>Lentilactobacillus</taxon>
    </lineage>
</organism>
<dbReference type="SUPFAM" id="SSF55781">
    <property type="entry name" value="GAF domain-like"/>
    <property type="match status" value="1"/>
</dbReference>
<dbReference type="EMBL" id="AZFY01000096">
    <property type="protein sequence ID" value="KRM07440.1"/>
    <property type="molecule type" value="Genomic_DNA"/>
</dbReference>